<geneLocation type="plasmid" evidence="8">
    <name>pucclbbs449_a</name>
</geneLocation>
<dbReference type="InterPro" id="IPR023365">
    <property type="entry name" value="Sortase_dom-sf"/>
</dbReference>
<dbReference type="Proteomes" id="UP000307074">
    <property type="component" value="Plasmid pUCCLBBS449_A"/>
</dbReference>
<reference evidence="6" key="1">
    <citation type="journal article" date="2009" name="Microbiology">
        <title>Characterization of four plasmids harboured in a Lactobacillus brevis strain encoding a novel bacteriocin, brevicin 925A, and construction of a shuttle vector for lactic acid bacteria and Escherichia coli.</title>
        <authorList>
            <person name="Wada T."/>
            <person name="Noda M."/>
            <person name="Kashiwabara F."/>
            <person name="Jeon H.J."/>
            <person name="Shirakawa A."/>
            <person name="Yabu H."/>
            <person name="Matoba Y."/>
            <person name="Kumagai T."/>
            <person name="Sugiyama M."/>
        </authorList>
    </citation>
    <scope>NUCLEOTIDE SEQUENCE</scope>
    <source>
        <strain evidence="6">925A</strain>
        <plasmid evidence="6">pLB925A04</plasmid>
    </source>
</reference>
<dbReference type="SUPFAM" id="SSF63817">
    <property type="entry name" value="Sortase"/>
    <property type="match status" value="1"/>
</dbReference>
<evidence type="ECO:0000313" key="8">
    <source>
        <dbReference type="Proteomes" id="UP000307074"/>
    </source>
</evidence>
<dbReference type="RefSeq" id="WP_012695391.1">
    <property type="nucleotide sequence ID" value="NC_012551.1"/>
</dbReference>
<keyword evidence="2" id="KW-0378">Hydrolase</keyword>
<keyword evidence="5" id="KW-1133">Transmembrane helix</keyword>
<accession>C0SQM7</accession>
<sequence length="279" mass="31100">MSGGHENMEPSRQNFRNKGKKKFITWKRLLKTCFVILIITVAGGVCFWLLDPNALGNYVAQSRVDQGNHMRVGQVKHGHKRKGYVYGTNSQASGDISQQQLAKDARAGYPLKKLGEIAIPVQSGMRVGVHVSIFQGTSVTALAYGAGTAIANEKMGQGNYALSAHNMANNATYFSPLQNELIANQRPYIYVTDHKRIYEYRVFSQNNQPKGKFIVPLTDTAVLNQPTNHQPQITLTTCYEIPPDYANAQNRVIVKGGLVRSMSWHSAPSNQKKLFFNRQ</sequence>
<evidence type="ECO:0000313" key="6">
    <source>
        <dbReference type="EMBL" id="BAH56409.1"/>
    </source>
</evidence>
<evidence type="ECO:0000256" key="5">
    <source>
        <dbReference type="SAM" id="Phobius"/>
    </source>
</evidence>
<dbReference type="InterPro" id="IPR005754">
    <property type="entry name" value="Sortase"/>
</dbReference>
<keyword evidence="1" id="KW-0645">Protease</keyword>
<dbReference type="GO" id="GO:0006508">
    <property type="term" value="P:proteolysis"/>
    <property type="evidence" value="ECO:0007669"/>
    <property type="project" value="UniProtKB-KW"/>
</dbReference>
<evidence type="ECO:0000256" key="2">
    <source>
        <dbReference type="ARBA" id="ARBA00022801"/>
    </source>
</evidence>
<dbReference type="InterPro" id="IPR042007">
    <property type="entry name" value="Sortase_A"/>
</dbReference>
<reference evidence="7 8" key="2">
    <citation type="submission" date="2018-07" db="EMBL/GenBank/DDBJ databases">
        <authorList>
            <person name="Feyereisen M."/>
        </authorList>
    </citation>
    <scope>NUCLEOTIDE SEQUENCE [LARGE SCALE GENOMIC DNA]</scope>
    <source>
        <strain evidence="7 8">UCCLBBS449</strain>
        <plasmid evidence="7">pUCCLBBS449_A</plasmid>
        <plasmid evidence="8">pucclbbs449_a</plasmid>
    </source>
</reference>
<evidence type="ECO:0000256" key="1">
    <source>
        <dbReference type="ARBA" id="ARBA00022670"/>
    </source>
</evidence>
<name>C0SQM7_LEVBR</name>
<feature type="active site" description="Acyl-thioester intermediate" evidence="4">
    <location>
        <position position="238"/>
    </location>
</feature>
<keyword evidence="3" id="KW-0788">Thiol protease</keyword>
<evidence type="ECO:0000256" key="3">
    <source>
        <dbReference type="ARBA" id="ARBA00022807"/>
    </source>
</evidence>
<gene>
    <name evidence="6" type="primary">srtA</name>
    <name evidence="7" type="ORF">UCCLBBS449_pA0022</name>
</gene>
<geneLocation type="plasmid" evidence="6">
    <name>pLB925A04</name>
</geneLocation>
<keyword evidence="5" id="KW-0472">Membrane</keyword>
<dbReference type="EMBL" id="AB370337">
    <property type="protein sequence ID" value="BAH56409.1"/>
    <property type="molecule type" value="Genomic_DNA"/>
</dbReference>
<dbReference type="EMBL" id="CP031199">
    <property type="protein sequence ID" value="QCZ54428.1"/>
    <property type="molecule type" value="Genomic_DNA"/>
</dbReference>
<protein>
    <submittedName>
        <fullName evidence="6 7">Sortase</fullName>
    </submittedName>
</protein>
<feature type="transmembrane region" description="Helical" evidence="5">
    <location>
        <begin position="29"/>
        <end position="50"/>
    </location>
</feature>
<dbReference type="GO" id="GO:0008234">
    <property type="term" value="F:cysteine-type peptidase activity"/>
    <property type="evidence" value="ECO:0007669"/>
    <property type="project" value="UniProtKB-KW"/>
</dbReference>
<dbReference type="CDD" id="cd06165">
    <property type="entry name" value="Sortase_A"/>
    <property type="match status" value="1"/>
</dbReference>
<geneLocation type="plasmid" evidence="7">
    <name>pUCCLBBS449_A</name>
</geneLocation>
<proteinExistence type="predicted"/>
<organism evidence="6">
    <name type="scientific">Levilactobacillus brevis</name>
    <name type="common">Lactobacillus brevis</name>
    <dbReference type="NCBI Taxonomy" id="1580"/>
    <lineage>
        <taxon>Bacteria</taxon>
        <taxon>Bacillati</taxon>
        <taxon>Bacillota</taxon>
        <taxon>Bacilli</taxon>
        <taxon>Lactobacillales</taxon>
        <taxon>Lactobacillaceae</taxon>
        <taxon>Levilactobacillus</taxon>
    </lineage>
</organism>
<dbReference type="Pfam" id="PF04203">
    <property type="entry name" value="Sortase"/>
    <property type="match status" value="1"/>
</dbReference>
<evidence type="ECO:0000313" key="7">
    <source>
        <dbReference type="EMBL" id="QCZ54428.1"/>
    </source>
</evidence>
<evidence type="ECO:0000256" key="4">
    <source>
        <dbReference type="PIRSR" id="PIRSR605754-1"/>
    </source>
</evidence>
<dbReference type="Gene3D" id="2.40.260.10">
    <property type="entry name" value="Sortase"/>
    <property type="match status" value="1"/>
</dbReference>
<keyword evidence="5" id="KW-0812">Transmembrane</keyword>
<keyword evidence="6" id="KW-0614">Plasmid</keyword>
<feature type="active site" description="Proton donor/acceptor" evidence="4">
    <location>
        <position position="165"/>
    </location>
</feature>
<dbReference type="AlphaFoldDB" id="C0SQM7"/>